<accession>A0A540NGP2</accession>
<organism evidence="3 4">
    <name type="scientific">Malus baccata</name>
    <name type="common">Siberian crab apple</name>
    <name type="synonym">Pyrus baccata</name>
    <dbReference type="NCBI Taxonomy" id="106549"/>
    <lineage>
        <taxon>Eukaryota</taxon>
        <taxon>Viridiplantae</taxon>
        <taxon>Streptophyta</taxon>
        <taxon>Embryophyta</taxon>
        <taxon>Tracheophyta</taxon>
        <taxon>Spermatophyta</taxon>
        <taxon>Magnoliopsida</taxon>
        <taxon>eudicotyledons</taxon>
        <taxon>Gunneridae</taxon>
        <taxon>Pentapetalae</taxon>
        <taxon>rosids</taxon>
        <taxon>fabids</taxon>
        <taxon>Rosales</taxon>
        <taxon>Rosaceae</taxon>
        <taxon>Amygdaloideae</taxon>
        <taxon>Maleae</taxon>
        <taxon>Malus</taxon>
    </lineage>
</organism>
<evidence type="ECO:0000313" key="4">
    <source>
        <dbReference type="Proteomes" id="UP000315295"/>
    </source>
</evidence>
<name>A0A540NGP2_MALBA</name>
<comment type="caution">
    <text evidence="3">The sequence shown here is derived from an EMBL/GenBank/DDBJ whole genome shotgun (WGS) entry which is preliminary data.</text>
</comment>
<feature type="domain" description="Very-long-chain aldehyde decarbonylase CER1-like C-terminal" evidence="2">
    <location>
        <begin position="98"/>
        <end position="151"/>
    </location>
</feature>
<proteinExistence type="predicted"/>
<evidence type="ECO:0000313" key="3">
    <source>
        <dbReference type="EMBL" id="TQE10207.1"/>
    </source>
</evidence>
<evidence type="ECO:0000256" key="1">
    <source>
        <dbReference type="ARBA" id="ARBA00004141"/>
    </source>
</evidence>
<gene>
    <name evidence="3" type="ORF">C1H46_004179</name>
</gene>
<evidence type="ECO:0000259" key="2">
    <source>
        <dbReference type="Pfam" id="PF12076"/>
    </source>
</evidence>
<keyword evidence="4" id="KW-1185">Reference proteome</keyword>
<protein>
    <recommendedName>
        <fullName evidence="2">Very-long-chain aldehyde decarbonylase CER1-like C-terminal domain-containing protein</fullName>
    </recommendedName>
</protein>
<dbReference type="InterPro" id="IPR021940">
    <property type="entry name" value="CER1-like_C"/>
</dbReference>
<dbReference type="STRING" id="106549.A0A540NGP2"/>
<dbReference type="Proteomes" id="UP000315295">
    <property type="component" value="Unassembled WGS sequence"/>
</dbReference>
<sequence length="157" mass="17774">MQNEGLNGGGTLFVNKHPDLRVRVVHGNTLTAAVFSTRFQRMTRKFSMFIFEDDDDCVMLTLSMERFQKIQKEAPADCQQYLVQVTKYQAAQNFKRNASVQYTMDRGVVYACHAGGVVHYLEGWTHHEVGALDVDRIDLVWNVALNHGLKPLSSKPG</sequence>
<dbReference type="Pfam" id="PF12076">
    <property type="entry name" value="CER1-like_C"/>
    <property type="match status" value="1"/>
</dbReference>
<reference evidence="3 4" key="1">
    <citation type="journal article" date="2019" name="G3 (Bethesda)">
        <title>Sequencing of a Wild Apple (Malus baccata) Genome Unravels the Differences Between Cultivated and Wild Apple Species Regarding Disease Resistance and Cold Tolerance.</title>
        <authorList>
            <person name="Chen X."/>
        </authorList>
    </citation>
    <scope>NUCLEOTIDE SEQUENCE [LARGE SCALE GENOMIC DNA]</scope>
    <source>
        <strain evidence="4">cv. Shandingzi</strain>
        <tissue evidence="3">Leaves</tissue>
    </source>
</reference>
<dbReference type="AlphaFoldDB" id="A0A540NGP2"/>
<dbReference type="EMBL" id="VIEB01000045">
    <property type="protein sequence ID" value="TQE10207.1"/>
    <property type="molecule type" value="Genomic_DNA"/>
</dbReference>
<comment type="subcellular location">
    <subcellularLocation>
        <location evidence="1">Membrane</location>
        <topology evidence="1">Multi-pass membrane protein</topology>
    </subcellularLocation>
</comment>
<dbReference type="GO" id="GO:0016020">
    <property type="term" value="C:membrane"/>
    <property type="evidence" value="ECO:0007669"/>
    <property type="project" value="UniProtKB-SubCell"/>
</dbReference>